<dbReference type="SUPFAM" id="SSF52768">
    <property type="entry name" value="Arginase/deacetylase"/>
    <property type="match status" value="1"/>
</dbReference>
<organism evidence="5 6">
    <name type="scientific">Adhaeribacter swui</name>
    <dbReference type="NCBI Taxonomy" id="2086471"/>
    <lineage>
        <taxon>Bacteria</taxon>
        <taxon>Pseudomonadati</taxon>
        <taxon>Bacteroidota</taxon>
        <taxon>Cytophagia</taxon>
        <taxon>Cytophagales</taxon>
        <taxon>Hymenobacteraceae</taxon>
        <taxon>Adhaeribacter</taxon>
    </lineage>
</organism>
<evidence type="ECO:0000256" key="2">
    <source>
        <dbReference type="ARBA" id="ARBA00022801"/>
    </source>
</evidence>
<dbReference type="AlphaFoldDB" id="A0A7G7G326"/>
<dbReference type="GO" id="GO:0030145">
    <property type="term" value="F:manganese ion binding"/>
    <property type="evidence" value="ECO:0007669"/>
    <property type="project" value="TreeGrafter"/>
</dbReference>
<proteinExistence type="inferred from homology"/>
<evidence type="ECO:0000256" key="1">
    <source>
        <dbReference type="ARBA" id="ARBA00022723"/>
    </source>
</evidence>
<sequence length="302" mass="33158">MKEVVIVEFPSNLGLKEPTPGKEPGVKKLPGWLKQHGFHEKLNPRQVYQLPAPTYNNLPDAETGVLNITGLQQYAQEQANLFESIFQKQDFPVVLGGDCSILLGSALALKQQGNYALFYLDGHTDFMEPGLSGTGGVGGMAAAMVAGYGPQKLTQINNLGPYIPEELVWCVGNREYDAEYEKAIEDSRATYISLAKLREMGITNCVAAFFKKLEIAKTDGFWLHLDVDVLDDAVMPAVDSRTPDGLSYPELDRLLTPLIASNKLAGLQITILDPDLDPTGQYTQEFVANFTAIFNQARKAMV</sequence>
<dbReference type="KEGG" id="aswu:HUW51_02025"/>
<protein>
    <submittedName>
        <fullName evidence="5">Arginase family protein</fullName>
    </submittedName>
</protein>
<dbReference type="EMBL" id="CP055156">
    <property type="protein sequence ID" value="QNF31560.1"/>
    <property type="molecule type" value="Genomic_DNA"/>
</dbReference>
<dbReference type="CDD" id="cd09999">
    <property type="entry name" value="Arginase-like_1"/>
    <property type="match status" value="1"/>
</dbReference>
<accession>A0A7G7G326</accession>
<dbReference type="InterPro" id="IPR006035">
    <property type="entry name" value="Ureohydrolase"/>
</dbReference>
<gene>
    <name evidence="5" type="ORF">HUW51_02025</name>
</gene>
<keyword evidence="3" id="KW-0464">Manganese</keyword>
<dbReference type="RefSeq" id="WP_185272334.1">
    <property type="nucleotide sequence ID" value="NZ_CP055156.1"/>
</dbReference>
<comment type="similarity">
    <text evidence="4">Belongs to the arginase family.</text>
</comment>
<dbReference type="Gene3D" id="3.40.800.10">
    <property type="entry name" value="Ureohydrolase domain"/>
    <property type="match status" value="1"/>
</dbReference>
<evidence type="ECO:0000256" key="4">
    <source>
        <dbReference type="PROSITE-ProRule" id="PRU00742"/>
    </source>
</evidence>
<dbReference type="GO" id="GO:0005737">
    <property type="term" value="C:cytoplasm"/>
    <property type="evidence" value="ECO:0007669"/>
    <property type="project" value="TreeGrafter"/>
</dbReference>
<dbReference type="Pfam" id="PF00491">
    <property type="entry name" value="Arginase"/>
    <property type="match status" value="1"/>
</dbReference>
<dbReference type="Proteomes" id="UP000515237">
    <property type="component" value="Chromosome"/>
</dbReference>
<evidence type="ECO:0000313" key="6">
    <source>
        <dbReference type="Proteomes" id="UP000515237"/>
    </source>
</evidence>
<dbReference type="InterPro" id="IPR023696">
    <property type="entry name" value="Ureohydrolase_dom_sf"/>
</dbReference>
<keyword evidence="1" id="KW-0479">Metal-binding</keyword>
<keyword evidence="2" id="KW-0378">Hydrolase</keyword>
<dbReference type="GO" id="GO:0004053">
    <property type="term" value="F:arginase activity"/>
    <property type="evidence" value="ECO:0007669"/>
    <property type="project" value="TreeGrafter"/>
</dbReference>
<dbReference type="PANTHER" id="PTHR43782:SF3">
    <property type="entry name" value="ARGINASE"/>
    <property type="match status" value="1"/>
</dbReference>
<dbReference type="PANTHER" id="PTHR43782">
    <property type="entry name" value="ARGINASE"/>
    <property type="match status" value="1"/>
</dbReference>
<dbReference type="PROSITE" id="PS51409">
    <property type="entry name" value="ARGINASE_2"/>
    <property type="match status" value="1"/>
</dbReference>
<reference evidence="5 6" key="1">
    <citation type="journal article" date="2018" name="Int. J. Syst. Evol. Microbiol.">
        <title>Adhaeribacter swui sp. nov., isolated from wet mud.</title>
        <authorList>
            <person name="Kim D.U."/>
            <person name="Kim K.W."/>
            <person name="Kang M.S."/>
            <person name="Kim J.Y."/>
            <person name="Jang J.H."/>
            <person name="Kim M.K."/>
        </authorList>
    </citation>
    <scope>NUCLEOTIDE SEQUENCE [LARGE SCALE GENOMIC DNA]</scope>
    <source>
        <strain evidence="5 6">KCTC 52873</strain>
    </source>
</reference>
<name>A0A7G7G326_9BACT</name>
<dbReference type="PRINTS" id="PR00116">
    <property type="entry name" value="ARGINASE"/>
</dbReference>
<evidence type="ECO:0000313" key="5">
    <source>
        <dbReference type="EMBL" id="QNF31560.1"/>
    </source>
</evidence>
<keyword evidence="6" id="KW-1185">Reference proteome</keyword>
<evidence type="ECO:0000256" key="3">
    <source>
        <dbReference type="ARBA" id="ARBA00023211"/>
    </source>
</evidence>